<dbReference type="PANTHER" id="PTHR11556">
    <property type="entry name" value="FRUCTOSE-1,6-BISPHOSPHATASE-RELATED"/>
    <property type="match status" value="1"/>
</dbReference>
<evidence type="ECO:0000313" key="27">
    <source>
        <dbReference type="EMBL" id="KAH3836338.1"/>
    </source>
</evidence>
<keyword evidence="16" id="KW-0539">Nucleus</keyword>
<dbReference type="InterPro" id="IPR028343">
    <property type="entry name" value="FBPtase"/>
</dbReference>
<dbReference type="InterPro" id="IPR020548">
    <property type="entry name" value="Fructose_bisphosphatase_AS"/>
</dbReference>
<dbReference type="HAMAP" id="MF_01855">
    <property type="entry name" value="FBPase_class1"/>
    <property type="match status" value="1"/>
</dbReference>
<comment type="subcellular location">
    <subcellularLocation>
        <location evidence="5">Cell junction</location>
    </subcellularLocation>
    <subcellularLocation>
        <location evidence="4">Cytoplasm</location>
        <location evidence="4">Myofibril</location>
        <location evidence="4">Sarcomere</location>
        <location evidence="4">Z line</location>
    </subcellularLocation>
    <subcellularLocation>
        <location evidence="3">Nucleus</location>
    </subcellularLocation>
</comment>
<keyword evidence="15" id="KW-0965">Cell junction</keyword>
<dbReference type="InterPro" id="IPR044015">
    <property type="entry name" value="FBPase_C_dom"/>
</dbReference>
<evidence type="ECO:0000256" key="20">
    <source>
        <dbReference type="ARBA" id="ARBA00038670"/>
    </source>
</evidence>
<comment type="similarity">
    <text evidence="7 24">Belongs to the FBPase class 1 family.</text>
</comment>
<dbReference type="NCBIfam" id="NF006778">
    <property type="entry name" value="PRK09293.1-1"/>
    <property type="match status" value="1"/>
</dbReference>
<feature type="domain" description="Fructose-1-6-bisphosphatase class 1 C-terminal" evidence="26">
    <location>
        <begin position="207"/>
        <end position="335"/>
    </location>
</feature>
<keyword evidence="10" id="KW-0597">Phosphoprotein</keyword>
<evidence type="ECO:0000256" key="24">
    <source>
        <dbReference type="RuleBase" id="RU000508"/>
    </source>
</evidence>
<dbReference type="AlphaFoldDB" id="A0A9D4QM95"/>
<evidence type="ECO:0000256" key="14">
    <source>
        <dbReference type="ARBA" id="ARBA00022842"/>
    </source>
</evidence>
<dbReference type="EMBL" id="JAIWYP010000004">
    <property type="protein sequence ID" value="KAH3836338.1"/>
    <property type="molecule type" value="Genomic_DNA"/>
</dbReference>
<accession>A0A9D4QM95</accession>
<comment type="subunit">
    <text evidence="20">Homotetramer. Interacts with ALDOA; the interaction blocks inhibition by physiological concentrations of AMP and reduces inhibition by Ca(2+). Interacts with alpha-actinin and F-actin.</text>
</comment>
<gene>
    <name evidence="27" type="ORF">DPMN_109708</name>
</gene>
<organism evidence="27 28">
    <name type="scientific">Dreissena polymorpha</name>
    <name type="common">Zebra mussel</name>
    <name type="synonym">Mytilus polymorpha</name>
    <dbReference type="NCBI Taxonomy" id="45954"/>
    <lineage>
        <taxon>Eukaryota</taxon>
        <taxon>Metazoa</taxon>
        <taxon>Spiralia</taxon>
        <taxon>Lophotrochozoa</taxon>
        <taxon>Mollusca</taxon>
        <taxon>Bivalvia</taxon>
        <taxon>Autobranchia</taxon>
        <taxon>Heteroconchia</taxon>
        <taxon>Euheterodonta</taxon>
        <taxon>Imparidentia</taxon>
        <taxon>Neoheterodontei</taxon>
        <taxon>Myida</taxon>
        <taxon>Dreissenoidea</taxon>
        <taxon>Dreissenidae</taxon>
        <taxon>Dreissena</taxon>
    </lineage>
</organism>
<dbReference type="Pfam" id="PF18913">
    <property type="entry name" value="FBPase_C"/>
    <property type="match status" value="1"/>
</dbReference>
<keyword evidence="17 24" id="KW-0119">Carbohydrate metabolism</keyword>
<evidence type="ECO:0000259" key="26">
    <source>
        <dbReference type="Pfam" id="PF18913"/>
    </source>
</evidence>
<comment type="cofactor">
    <cofactor evidence="2">
        <name>Mg(2+)</name>
        <dbReference type="ChEBI" id="CHEBI:18420"/>
    </cofactor>
</comment>
<dbReference type="PRINTS" id="PR00115">
    <property type="entry name" value="F16BPHPHTASE"/>
</dbReference>
<evidence type="ECO:0000256" key="17">
    <source>
        <dbReference type="ARBA" id="ARBA00023277"/>
    </source>
</evidence>
<evidence type="ECO:0000256" key="12">
    <source>
        <dbReference type="ARBA" id="ARBA00022801"/>
    </source>
</evidence>
<dbReference type="FunFam" id="3.30.540.10:FF:000005">
    <property type="entry name" value="Fructose-1,6-bisphosphatase isozyme 2"/>
    <property type="match status" value="1"/>
</dbReference>
<name>A0A9D4QM95_DREPO</name>
<evidence type="ECO:0000256" key="21">
    <source>
        <dbReference type="ARBA" id="ARBA00040321"/>
    </source>
</evidence>
<dbReference type="GO" id="GO:0005829">
    <property type="term" value="C:cytosol"/>
    <property type="evidence" value="ECO:0007669"/>
    <property type="project" value="TreeGrafter"/>
</dbReference>
<evidence type="ECO:0000256" key="9">
    <source>
        <dbReference type="ARBA" id="ARBA00022490"/>
    </source>
</evidence>
<dbReference type="CDD" id="cd00354">
    <property type="entry name" value="FBPase"/>
    <property type="match status" value="1"/>
</dbReference>
<dbReference type="GO" id="GO:0030018">
    <property type="term" value="C:Z disc"/>
    <property type="evidence" value="ECO:0007669"/>
    <property type="project" value="UniProtKB-SubCell"/>
</dbReference>
<dbReference type="GO" id="GO:0006094">
    <property type="term" value="P:gluconeogenesis"/>
    <property type="evidence" value="ECO:0007669"/>
    <property type="project" value="TreeGrafter"/>
</dbReference>
<reference evidence="27" key="1">
    <citation type="journal article" date="2019" name="bioRxiv">
        <title>The Genome of the Zebra Mussel, Dreissena polymorpha: A Resource for Invasive Species Research.</title>
        <authorList>
            <person name="McCartney M.A."/>
            <person name="Auch B."/>
            <person name="Kono T."/>
            <person name="Mallez S."/>
            <person name="Zhang Y."/>
            <person name="Obille A."/>
            <person name="Becker A."/>
            <person name="Abrahante J.E."/>
            <person name="Garbe J."/>
            <person name="Badalamenti J.P."/>
            <person name="Herman A."/>
            <person name="Mangelson H."/>
            <person name="Liachko I."/>
            <person name="Sullivan S."/>
            <person name="Sone E.D."/>
            <person name="Koren S."/>
            <person name="Silverstein K.A.T."/>
            <person name="Beckman K.B."/>
            <person name="Gohl D.M."/>
        </authorList>
    </citation>
    <scope>NUCLEOTIDE SEQUENCE</scope>
    <source>
        <strain evidence="27">Duluth1</strain>
        <tissue evidence="27">Whole animal</tissue>
    </source>
</reference>
<comment type="function">
    <text evidence="19">Catalyzes the hydrolysis of fructose 1,6-bisphosphate to fructose 6-phosphate in the presence of divalent cations and probably participates in glycogen synthesis from carbohydrate precursors, such as lactate.</text>
</comment>
<dbReference type="PIRSF" id="PIRSF500210">
    <property type="entry name" value="FBPtase"/>
    <property type="match status" value="1"/>
</dbReference>
<dbReference type="Gene3D" id="3.40.190.80">
    <property type="match status" value="1"/>
</dbReference>
<protein>
    <recommendedName>
        <fullName evidence="21">Fructose-1,6-bisphosphatase isozyme 2</fullName>
        <ecNumber evidence="8">3.1.3.11</ecNumber>
    </recommendedName>
    <alternativeName>
        <fullName evidence="18">D-fructose-1,6-bisphosphate 1-phosphohydrolase</fullName>
    </alternativeName>
    <alternativeName>
        <fullName evidence="22">D-fructose-1,6-bisphosphate 1-phosphohydrolase 2</fullName>
    </alternativeName>
    <alternativeName>
        <fullName evidence="23">Muscle FBPase</fullName>
    </alternativeName>
</protein>
<evidence type="ECO:0000256" key="1">
    <source>
        <dbReference type="ARBA" id="ARBA00001273"/>
    </source>
</evidence>
<evidence type="ECO:0000256" key="6">
    <source>
        <dbReference type="ARBA" id="ARBA00004742"/>
    </source>
</evidence>
<comment type="pathway">
    <text evidence="6">Carbohydrate biosynthesis; gluconeogenesis.</text>
</comment>
<feature type="domain" description="Fructose-1-6-bisphosphatase class I N-terminal" evidence="25">
    <location>
        <begin position="15"/>
        <end position="202"/>
    </location>
</feature>
<keyword evidence="9" id="KW-0963">Cytoplasm</keyword>
<dbReference type="PANTHER" id="PTHR11556:SF1">
    <property type="entry name" value="FRUCTOSE-BISPHOSPHATASE"/>
    <property type="match status" value="1"/>
</dbReference>
<dbReference type="GO" id="GO:0070161">
    <property type="term" value="C:anchoring junction"/>
    <property type="evidence" value="ECO:0007669"/>
    <property type="project" value="UniProtKB-SubCell"/>
</dbReference>
<dbReference type="GO" id="GO:0006002">
    <property type="term" value="P:fructose 6-phosphate metabolic process"/>
    <property type="evidence" value="ECO:0007669"/>
    <property type="project" value="TreeGrafter"/>
</dbReference>
<evidence type="ECO:0000256" key="11">
    <source>
        <dbReference type="ARBA" id="ARBA00022723"/>
    </source>
</evidence>
<evidence type="ECO:0000256" key="5">
    <source>
        <dbReference type="ARBA" id="ARBA00004282"/>
    </source>
</evidence>
<evidence type="ECO:0000256" key="3">
    <source>
        <dbReference type="ARBA" id="ARBA00004123"/>
    </source>
</evidence>
<evidence type="ECO:0000256" key="22">
    <source>
        <dbReference type="ARBA" id="ARBA00042757"/>
    </source>
</evidence>
<dbReference type="SUPFAM" id="SSF56655">
    <property type="entry name" value="Carbohydrate phosphatase"/>
    <property type="match status" value="1"/>
</dbReference>
<dbReference type="GO" id="GO:0005986">
    <property type="term" value="P:sucrose biosynthetic process"/>
    <property type="evidence" value="ECO:0007669"/>
    <property type="project" value="TreeGrafter"/>
</dbReference>
<dbReference type="InterPro" id="IPR033391">
    <property type="entry name" value="FBPase_N"/>
</dbReference>
<dbReference type="PIRSF" id="PIRSF000904">
    <property type="entry name" value="FBPtase_SBPase"/>
    <property type="match status" value="1"/>
</dbReference>
<dbReference type="GO" id="GO:0005634">
    <property type="term" value="C:nucleus"/>
    <property type="evidence" value="ECO:0007669"/>
    <property type="project" value="UniProtKB-SubCell"/>
</dbReference>
<evidence type="ECO:0000256" key="23">
    <source>
        <dbReference type="ARBA" id="ARBA00043165"/>
    </source>
</evidence>
<evidence type="ECO:0000256" key="13">
    <source>
        <dbReference type="ARBA" id="ARBA00022837"/>
    </source>
</evidence>
<keyword evidence="14" id="KW-0460">Magnesium</keyword>
<keyword evidence="13" id="KW-0106">Calcium</keyword>
<reference evidence="27" key="2">
    <citation type="submission" date="2020-11" db="EMBL/GenBank/DDBJ databases">
        <authorList>
            <person name="McCartney M.A."/>
            <person name="Auch B."/>
            <person name="Kono T."/>
            <person name="Mallez S."/>
            <person name="Becker A."/>
            <person name="Gohl D.M."/>
            <person name="Silverstein K.A.T."/>
            <person name="Koren S."/>
            <person name="Bechman K.B."/>
            <person name="Herman A."/>
            <person name="Abrahante J.E."/>
            <person name="Garbe J."/>
        </authorList>
    </citation>
    <scope>NUCLEOTIDE SEQUENCE</scope>
    <source>
        <strain evidence="27">Duluth1</strain>
        <tissue evidence="27">Whole animal</tissue>
    </source>
</reference>
<dbReference type="GO" id="GO:0006000">
    <property type="term" value="P:fructose metabolic process"/>
    <property type="evidence" value="ECO:0007669"/>
    <property type="project" value="TreeGrafter"/>
</dbReference>
<dbReference type="EC" id="3.1.3.11" evidence="8"/>
<keyword evidence="28" id="KW-1185">Reference proteome</keyword>
<dbReference type="OrthoDB" id="10256725at2759"/>
<keyword evidence="12 24" id="KW-0378">Hydrolase</keyword>
<evidence type="ECO:0000256" key="18">
    <source>
        <dbReference type="ARBA" id="ARBA00032973"/>
    </source>
</evidence>
<evidence type="ECO:0000256" key="10">
    <source>
        <dbReference type="ARBA" id="ARBA00022553"/>
    </source>
</evidence>
<keyword evidence="11" id="KW-0479">Metal-binding</keyword>
<dbReference type="GO" id="GO:0042132">
    <property type="term" value="F:fructose 1,6-bisphosphate 1-phosphatase activity"/>
    <property type="evidence" value="ECO:0007669"/>
    <property type="project" value="UniProtKB-EC"/>
</dbReference>
<evidence type="ECO:0000256" key="8">
    <source>
        <dbReference type="ARBA" id="ARBA00013093"/>
    </source>
</evidence>
<evidence type="ECO:0000256" key="16">
    <source>
        <dbReference type="ARBA" id="ARBA00023242"/>
    </source>
</evidence>
<dbReference type="Pfam" id="PF00316">
    <property type="entry name" value="FBPase"/>
    <property type="match status" value="1"/>
</dbReference>
<evidence type="ECO:0000256" key="7">
    <source>
        <dbReference type="ARBA" id="ARBA00010941"/>
    </source>
</evidence>
<evidence type="ECO:0000256" key="19">
    <source>
        <dbReference type="ARBA" id="ARBA00037516"/>
    </source>
</evidence>
<evidence type="ECO:0000256" key="15">
    <source>
        <dbReference type="ARBA" id="ARBA00022949"/>
    </source>
</evidence>
<evidence type="ECO:0000256" key="4">
    <source>
        <dbReference type="ARBA" id="ARBA00004216"/>
    </source>
</evidence>
<proteinExistence type="inferred from homology"/>
<dbReference type="PROSITE" id="PS00124">
    <property type="entry name" value="FBPASE"/>
    <property type="match status" value="1"/>
</dbReference>
<evidence type="ECO:0000259" key="25">
    <source>
        <dbReference type="Pfam" id="PF00316"/>
    </source>
</evidence>
<evidence type="ECO:0000256" key="2">
    <source>
        <dbReference type="ARBA" id="ARBA00001946"/>
    </source>
</evidence>
<comment type="catalytic activity">
    <reaction evidence="1">
        <text>beta-D-fructose 1,6-bisphosphate + H2O = beta-D-fructose 6-phosphate + phosphate</text>
        <dbReference type="Rhea" id="RHEA:11064"/>
        <dbReference type="ChEBI" id="CHEBI:15377"/>
        <dbReference type="ChEBI" id="CHEBI:32966"/>
        <dbReference type="ChEBI" id="CHEBI:43474"/>
        <dbReference type="ChEBI" id="CHEBI:57634"/>
        <dbReference type="EC" id="3.1.3.11"/>
    </reaction>
</comment>
<dbReference type="FunFam" id="3.40.190.80:FF:000001">
    <property type="entry name" value="Fructose-1,6-bisphosphatase class 1"/>
    <property type="match status" value="1"/>
</dbReference>
<dbReference type="Proteomes" id="UP000828390">
    <property type="component" value="Unassembled WGS sequence"/>
</dbReference>
<comment type="caution">
    <text evidence="27">The sequence shown here is derived from an EMBL/GenBank/DDBJ whole genome shotgun (WGS) entry which is preliminary data.</text>
</comment>
<dbReference type="Gene3D" id="3.30.540.10">
    <property type="entry name" value="Fructose-1,6-Bisphosphatase, subunit A, domain 1"/>
    <property type="match status" value="1"/>
</dbReference>
<dbReference type="GO" id="GO:0030388">
    <property type="term" value="P:fructose 1,6-bisphosphate metabolic process"/>
    <property type="evidence" value="ECO:0007669"/>
    <property type="project" value="TreeGrafter"/>
</dbReference>
<dbReference type="GO" id="GO:0046872">
    <property type="term" value="F:metal ion binding"/>
    <property type="evidence" value="ECO:0007669"/>
    <property type="project" value="UniProtKB-KW"/>
</dbReference>
<dbReference type="InterPro" id="IPR000146">
    <property type="entry name" value="FBPase_class-1"/>
</dbReference>
<evidence type="ECO:0000313" key="28">
    <source>
        <dbReference type="Proteomes" id="UP000828390"/>
    </source>
</evidence>
<sequence>MASDAQNSPIDTCPITLTRFLLEEQRKLPNATGDFTALINALQTAVKAVSSAVRKAGIHKLYGISGTTNTTGDEQKKLDVLANDLFINMFKSSFLTCIMVSEENEKAIIVEPDQQGKYMVVFDPLDGSSNIDCLVSIGTIFGVYRHEDGVEVSEKDVLLPGNKLVAAGYALYGSACMIVLSTGHGVNGFMLDPAIGEFLLTARNLRIPHRGKIYSLNEGYEALWDEPTKEYIKSKKYPTNGKAYGARYIGSMVADVHRTIMYGGIFMYPATSDSPKGKLRLLYEVAPMAFLVEQAGGMATTGTQRCLDIVPTDIHQRCPCYLGSRDDVQDVIDTYKKYQK</sequence>